<sequence length="396" mass="43151">MLAREHPDAVRASKGGTARAAAMDAEYEVQREAILAMLERERRSLTASLFGLAILLCAIALMGMPQLHVIAICLRACSFLFTRWAATDLERVYRERGDTVWPRRILFIAMCLTGATLGLMALPPPETALVASGLMIYAAVLMILTLIAVTLAALPGPRDGMLASFLLTLAVLAFFYPDGQNPTILAIGAMAVIGIRVYSANTGHHIIASAEILVENRELSDELSEALAHAEFLSWRDPLTGLFNRRKLFEEREHDPQNGSARHVLAIDLDHFKGINDRHGHATGDRVLVASADVIRARLRAFGADHLPAFRHGGEEFIVILDGCDCAEARRFAEALREDIASIDVGIDGAGRETVTASIGLARWHPDETLDDVLQRSDLACYQAKGEGRNRVSAVA</sequence>
<dbReference type="NCBIfam" id="TIGR00254">
    <property type="entry name" value="GGDEF"/>
    <property type="match status" value="1"/>
</dbReference>
<evidence type="ECO:0000259" key="4">
    <source>
        <dbReference type="PROSITE" id="PS50887"/>
    </source>
</evidence>
<keyword evidence="5" id="KW-0548">Nucleotidyltransferase</keyword>
<keyword evidence="3" id="KW-1133">Transmembrane helix</keyword>
<dbReference type="Proteomes" id="UP000824321">
    <property type="component" value="Chromosome"/>
</dbReference>
<dbReference type="InterPro" id="IPR043128">
    <property type="entry name" value="Rev_trsase/Diguanyl_cyclase"/>
</dbReference>
<evidence type="ECO:0000256" key="3">
    <source>
        <dbReference type="SAM" id="Phobius"/>
    </source>
</evidence>
<keyword evidence="6" id="KW-1185">Reference proteome</keyword>
<keyword evidence="3" id="KW-0472">Membrane</keyword>
<proteinExistence type="predicted"/>
<organism evidence="5 6">
    <name type="scientific">Qipengyuania gelatinilytica</name>
    <dbReference type="NCBI Taxonomy" id="2867231"/>
    <lineage>
        <taxon>Bacteria</taxon>
        <taxon>Pseudomonadati</taxon>
        <taxon>Pseudomonadota</taxon>
        <taxon>Alphaproteobacteria</taxon>
        <taxon>Sphingomonadales</taxon>
        <taxon>Erythrobacteraceae</taxon>
        <taxon>Qipengyuania</taxon>
    </lineage>
</organism>
<name>A0ABX9A8J3_9SPHN</name>
<protein>
    <recommendedName>
        <fullName evidence="1">diguanylate cyclase</fullName>
        <ecNumber evidence="1">2.7.7.65</ecNumber>
    </recommendedName>
</protein>
<dbReference type="SUPFAM" id="SSF55073">
    <property type="entry name" value="Nucleotide cyclase"/>
    <property type="match status" value="1"/>
</dbReference>
<keyword evidence="5" id="KW-0808">Transferase</keyword>
<evidence type="ECO:0000256" key="2">
    <source>
        <dbReference type="ARBA" id="ARBA00034247"/>
    </source>
</evidence>
<feature type="transmembrane region" description="Helical" evidence="3">
    <location>
        <begin position="44"/>
        <end position="61"/>
    </location>
</feature>
<accession>A0ABX9A8J3</accession>
<comment type="catalytic activity">
    <reaction evidence="2">
        <text>2 GTP = 3',3'-c-di-GMP + 2 diphosphate</text>
        <dbReference type="Rhea" id="RHEA:24898"/>
        <dbReference type="ChEBI" id="CHEBI:33019"/>
        <dbReference type="ChEBI" id="CHEBI:37565"/>
        <dbReference type="ChEBI" id="CHEBI:58805"/>
        <dbReference type="EC" id="2.7.7.65"/>
    </reaction>
</comment>
<feature type="transmembrane region" description="Helical" evidence="3">
    <location>
        <begin position="183"/>
        <end position="199"/>
    </location>
</feature>
<dbReference type="GO" id="GO:0052621">
    <property type="term" value="F:diguanylate cyclase activity"/>
    <property type="evidence" value="ECO:0007669"/>
    <property type="project" value="UniProtKB-EC"/>
</dbReference>
<dbReference type="CDD" id="cd01949">
    <property type="entry name" value="GGDEF"/>
    <property type="match status" value="1"/>
</dbReference>
<dbReference type="PANTHER" id="PTHR45138:SF9">
    <property type="entry name" value="DIGUANYLATE CYCLASE DGCM-RELATED"/>
    <property type="match status" value="1"/>
</dbReference>
<evidence type="ECO:0000256" key="1">
    <source>
        <dbReference type="ARBA" id="ARBA00012528"/>
    </source>
</evidence>
<dbReference type="EC" id="2.7.7.65" evidence="1"/>
<dbReference type="PROSITE" id="PS50887">
    <property type="entry name" value="GGDEF"/>
    <property type="match status" value="1"/>
</dbReference>
<dbReference type="InterPro" id="IPR050469">
    <property type="entry name" value="Diguanylate_Cyclase"/>
</dbReference>
<gene>
    <name evidence="5" type="ORF">K3136_02390</name>
</gene>
<dbReference type="InterPro" id="IPR000160">
    <property type="entry name" value="GGDEF_dom"/>
</dbReference>
<dbReference type="InterPro" id="IPR029787">
    <property type="entry name" value="Nucleotide_cyclase"/>
</dbReference>
<dbReference type="EMBL" id="CP081294">
    <property type="protein sequence ID" value="QZD95598.1"/>
    <property type="molecule type" value="Genomic_DNA"/>
</dbReference>
<evidence type="ECO:0000313" key="6">
    <source>
        <dbReference type="Proteomes" id="UP000824321"/>
    </source>
</evidence>
<keyword evidence="3" id="KW-0812">Transmembrane</keyword>
<dbReference type="Pfam" id="PF00990">
    <property type="entry name" value="GGDEF"/>
    <property type="match status" value="1"/>
</dbReference>
<feature type="transmembrane region" description="Helical" evidence="3">
    <location>
        <begin position="134"/>
        <end position="154"/>
    </location>
</feature>
<feature type="transmembrane region" description="Helical" evidence="3">
    <location>
        <begin position="161"/>
        <end position="177"/>
    </location>
</feature>
<reference evidence="5 6" key="1">
    <citation type="submission" date="2021-08" db="EMBL/GenBank/DDBJ databases">
        <title>Comparative Genomics Analysis of the Genus Qipengyuania Reveals Extensive Genetic Diversity and Metabolic Versatility, Including the Description of Fifteen Novel Species.</title>
        <authorList>
            <person name="Liu Y."/>
        </authorList>
    </citation>
    <scope>NUCLEOTIDE SEQUENCE [LARGE SCALE GENOMIC DNA]</scope>
    <source>
        <strain evidence="5 6">1NDH1</strain>
    </source>
</reference>
<dbReference type="PANTHER" id="PTHR45138">
    <property type="entry name" value="REGULATORY COMPONENTS OF SENSORY TRANSDUCTION SYSTEM"/>
    <property type="match status" value="1"/>
</dbReference>
<dbReference type="Gene3D" id="3.30.70.270">
    <property type="match status" value="1"/>
</dbReference>
<feature type="transmembrane region" description="Helical" evidence="3">
    <location>
        <begin position="105"/>
        <end position="122"/>
    </location>
</feature>
<evidence type="ECO:0000313" key="5">
    <source>
        <dbReference type="EMBL" id="QZD95598.1"/>
    </source>
</evidence>
<dbReference type="RefSeq" id="WP_221431337.1">
    <property type="nucleotide sequence ID" value="NZ_CP081294.1"/>
</dbReference>
<feature type="transmembrane region" description="Helical" evidence="3">
    <location>
        <begin position="67"/>
        <end position="85"/>
    </location>
</feature>
<feature type="domain" description="GGDEF" evidence="4">
    <location>
        <begin position="260"/>
        <end position="396"/>
    </location>
</feature>
<dbReference type="SMART" id="SM00267">
    <property type="entry name" value="GGDEF"/>
    <property type="match status" value="1"/>
</dbReference>